<dbReference type="InterPro" id="IPR015943">
    <property type="entry name" value="WD40/YVTN_repeat-like_dom_sf"/>
</dbReference>
<dbReference type="InterPro" id="IPR011110">
    <property type="entry name" value="Reg_prop"/>
</dbReference>
<keyword evidence="1" id="KW-0732">Signal</keyword>
<keyword evidence="3" id="KW-1185">Reference proteome</keyword>
<protein>
    <recommendedName>
        <fullName evidence="4">Two component regulator propeller</fullName>
    </recommendedName>
</protein>
<name>A0ABR9W7H6_9BACT</name>
<comment type="caution">
    <text evidence="2">The sequence shown here is derived from an EMBL/GenBank/DDBJ whole genome shotgun (WGS) entry which is preliminary data.</text>
</comment>
<reference evidence="3" key="1">
    <citation type="submission" date="2023-07" db="EMBL/GenBank/DDBJ databases">
        <title>Dyadobacter sp. nov 'subterranea' isolated from contaminted grondwater.</title>
        <authorList>
            <person name="Szabo I."/>
            <person name="Al-Omari J."/>
            <person name="Szerdahelyi S.G."/>
            <person name="Rado J."/>
        </authorList>
    </citation>
    <scope>NUCLEOTIDE SEQUENCE [LARGE SCALE GENOMIC DNA]</scope>
    <source>
        <strain evidence="3">UP-52</strain>
    </source>
</reference>
<dbReference type="EMBL" id="JACYGY010000001">
    <property type="protein sequence ID" value="MBE9461422.1"/>
    <property type="molecule type" value="Genomic_DNA"/>
</dbReference>
<dbReference type="SUPFAM" id="SSF101898">
    <property type="entry name" value="NHL repeat"/>
    <property type="match status" value="1"/>
</dbReference>
<evidence type="ECO:0008006" key="4">
    <source>
        <dbReference type="Google" id="ProtNLM"/>
    </source>
</evidence>
<evidence type="ECO:0000313" key="2">
    <source>
        <dbReference type="EMBL" id="MBE9461422.1"/>
    </source>
</evidence>
<sequence>MKKNLLLLNLALIFLLSGHAHAQKHYNVEHYNGDNGLPQNSVKSLFADSDGFIWMGTEDGLVRYDGSRFYIFNKFNLGITNTRSIFVQPSLRKDVAIEKAGRYIKGRNAVNYMFFLGWESVRIEKGKAVLDMAYSKEQVEKLKPFNKQYPHYFQATGYPNFLDKLRKIPQYLLRAGNTSEDFYLCDSTRIRYFENWKLKYSRPFKRNNLWSYFVMGPSLCYFDQKAGTITRVSDLKIEEKSIKGDITEHPLFKTNGRNISFYWNNVADETFLYLGDALYLLEDKPDGSLQTTLLVEDFDFKSKGIERVYYDYGTKKVFLGSATEGLFVLSKHQFSAINIKGDFRDNVFYAMLPFDENTVLTADGRIVGKSSVVGKDIDAQLPVLRKINPDDKLIITKDRNGNVWIKRGHMLIRIDLRNKRVTGIWQFKYNIETIFYDDISNQLWVGSDLQGLFRLDLNVLIPYAVNIIKSPFFHTTVIRRQDPEHLLVGTTTGLYRLNLRLRKPKLIAGTEKLYVKSIYTDAQKNIWLTGLERGLMLLKADDCLVNFPLD</sequence>
<gene>
    <name evidence="2" type="ORF">IEE83_05965</name>
</gene>
<dbReference type="Pfam" id="PF07494">
    <property type="entry name" value="Reg_prop"/>
    <property type="match status" value="1"/>
</dbReference>
<dbReference type="Gene3D" id="2.130.10.10">
    <property type="entry name" value="YVTN repeat-like/Quinoprotein amine dehydrogenase"/>
    <property type="match status" value="2"/>
</dbReference>
<dbReference type="RefSeq" id="WP_194119700.1">
    <property type="nucleotide sequence ID" value="NZ_JACYGY010000001.1"/>
</dbReference>
<proteinExistence type="predicted"/>
<feature type="signal peptide" evidence="1">
    <location>
        <begin position="1"/>
        <end position="22"/>
    </location>
</feature>
<dbReference type="Proteomes" id="UP000634134">
    <property type="component" value="Unassembled WGS sequence"/>
</dbReference>
<organism evidence="2 3">
    <name type="scientific">Dyadobacter subterraneus</name>
    <dbReference type="NCBI Taxonomy" id="2773304"/>
    <lineage>
        <taxon>Bacteria</taxon>
        <taxon>Pseudomonadati</taxon>
        <taxon>Bacteroidota</taxon>
        <taxon>Cytophagia</taxon>
        <taxon>Cytophagales</taxon>
        <taxon>Spirosomataceae</taxon>
        <taxon>Dyadobacter</taxon>
    </lineage>
</organism>
<evidence type="ECO:0000256" key="1">
    <source>
        <dbReference type="SAM" id="SignalP"/>
    </source>
</evidence>
<feature type="chain" id="PRO_5045243771" description="Two component regulator propeller" evidence="1">
    <location>
        <begin position="23"/>
        <end position="550"/>
    </location>
</feature>
<evidence type="ECO:0000313" key="3">
    <source>
        <dbReference type="Proteomes" id="UP000634134"/>
    </source>
</evidence>
<accession>A0ABR9W7H6</accession>